<reference evidence="1 2" key="1">
    <citation type="journal article" date="2013" name="Genome Announc.">
        <title>Genome Sequence of Serratia plymuthica Strain S13, an Endophyte with Germination- and Plant-Growth-Promoting Activity from the Flower of Styrian Oil Pumpkin.</title>
        <authorList>
            <person name="Muller H."/>
            <person name="Furnkranz M."/>
            <person name="Grube M."/>
            <person name="Berg G."/>
        </authorList>
    </citation>
    <scope>NUCLEOTIDE SEQUENCE [LARGE SCALE GENOMIC DNA]</scope>
    <source>
        <strain evidence="1">S13</strain>
    </source>
</reference>
<sequence>MEFAVFYFLMASQPASGGALKFTSGKNTMIDYSLYGLDDKDVELYREQIYNLVGKSVVQVLLSNRPITKQSILAHLIKEVERQPEEYCQKLHRAAIEVIGVNGR</sequence>
<dbReference type="KEGG" id="sry:M621_09310"/>
<gene>
    <name evidence="1" type="ORF">M621_09310</name>
</gene>
<dbReference type="eggNOG" id="ENOG50306KU">
    <property type="taxonomic scope" value="Bacteria"/>
</dbReference>
<dbReference type="HOGENOM" id="CLU_177834_0_0_6"/>
<name>S4YHR3_SERPL</name>
<dbReference type="RefSeq" id="WP_006324624.1">
    <property type="nucleotide sequence ID" value="NC_021659.1"/>
</dbReference>
<accession>S4YHR3</accession>
<proteinExistence type="predicted"/>
<dbReference type="EMBL" id="CP006566">
    <property type="protein sequence ID" value="AGP43976.1"/>
    <property type="molecule type" value="Genomic_DNA"/>
</dbReference>
<dbReference type="AlphaFoldDB" id="S4YHR3"/>
<dbReference type="Proteomes" id="UP000014900">
    <property type="component" value="Chromosome"/>
</dbReference>
<evidence type="ECO:0000313" key="1">
    <source>
        <dbReference type="EMBL" id="AGP43976.1"/>
    </source>
</evidence>
<evidence type="ECO:0000313" key="2">
    <source>
        <dbReference type="Proteomes" id="UP000014900"/>
    </source>
</evidence>
<organism evidence="1 2">
    <name type="scientific">Serratia plymuthica S13</name>
    <dbReference type="NCBI Taxonomy" id="1348660"/>
    <lineage>
        <taxon>Bacteria</taxon>
        <taxon>Pseudomonadati</taxon>
        <taxon>Pseudomonadota</taxon>
        <taxon>Gammaproteobacteria</taxon>
        <taxon>Enterobacterales</taxon>
        <taxon>Yersiniaceae</taxon>
        <taxon>Serratia</taxon>
    </lineage>
</organism>
<dbReference type="PATRIC" id="fig|1348660.3.peg.1803"/>
<protein>
    <submittedName>
        <fullName evidence="1">Uncharacterized protein</fullName>
    </submittedName>
</protein>